<dbReference type="AlphaFoldDB" id="A0A6C2U8Z5"/>
<protein>
    <recommendedName>
        <fullName evidence="4">PEP-CTERM protein-sorting domain-containing protein</fullName>
    </recommendedName>
</protein>
<keyword evidence="3" id="KW-1185">Reference proteome</keyword>
<name>A0A6C2U8Z5_PONDE</name>
<evidence type="ECO:0000256" key="1">
    <source>
        <dbReference type="SAM" id="SignalP"/>
    </source>
</evidence>
<dbReference type="EMBL" id="CAAHFG010000003">
    <property type="protein sequence ID" value="VGO16359.1"/>
    <property type="molecule type" value="Genomic_DNA"/>
</dbReference>
<proteinExistence type="predicted"/>
<dbReference type="RefSeq" id="WP_136081885.1">
    <property type="nucleotide sequence ID" value="NZ_CAAHFG010000003.1"/>
</dbReference>
<feature type="signal peptide" evidence="1">
    <location>
        <begin position="1"/>
        <end position="18"/>
    </location>
</feature>
<evidence type="ECO:0000313" key="2">
    <source>
        <dbReference type="EMBL" id="VGO16359.1"/>
    </source>
</evidence>
<dbReference type="InterPro" id="IPR013424">
    <property type="entry name" value="Ice-binding_C"/>
</dbReference>
<dbReference type="Proteomes" id="UP000366872">
    <property type="component" value="Unassembled WGS sequence"/>
</dbReference>
<feature type="chain" id="PRO_5025607893" description="PEP-CTERM protein-sorting domain-containing protein" evidence="1">
    <location>
        <begin position="19"/>
        <end position="241"/>
    </location>
</feature>
<evidence type="ECO:0000313" key="3">
    <source>
        <dbReference type="Proteomes" id="UP000366872"/>
    </source>
</evidence>
<evidence type="ECO:0008006" key="4">
    <source>
        <dbReference type="Google" id="ProtNLM"/>
    </source>
</evidence>
<sequence length="241" mass="25266">MKSTILLFSIASAAVTSAGTFAISTTAPDANVLESFNTLDYTNTTAVLGTMGPARKQLGTVNGDNRMAGQRLTLSQSTNVQASSITFRVASSKSFSGGGDVNTLLLSIVDASHAQIASYSYDLSSTDFVKGDYVKLDLNNVELASTTTGVEYEFQLYFGETDTENALALERDNGGNSYADGALISMASTTDVLSLPIASPSGGNSDLTFFLEGNVIPEPATLGLISAFGGGVFLIRRWFSI</sequence>
<gene>
    <name evidence="2" type="ORF">PDESU_04950</name>
</gene>
<accession>A0A6C2U8Z5</accession>
<dbReference type="NCBIfam" id="TIGR02595">
    <property type="entry name" value="PEP_CTERM"/>
    <property type="match status" value="1"/>
</dbReference>
<organism evidence="2 3">
    <name type="scientific">Pontiella desulfatans</name>
    <dbReference type="NCBI Taxonomy" id="2750659"/>
    <lineage>
        <taxon>Bacteria</taxon>
        <taxon>Pseudomonadati</taxon>
        <taxon>Kiritimatiellota</taxon>
        <taxon>Kiritimatiellia</taxon>
        <taxon>Kiritimatiellales</taxon>
        <taxon>Pontiellaceae</taxon>
        <taxon>Pontiella</taxon>
    </lineage>
</organism>
<reference evidence="2 3" key="1">
    <citation type="submission" date="2019-04" db="EMBL/GenBank/DDBJ databases">
        <authorList>
            <person name="Van Vliet M D."/>
        </authorList>
    </citation>
    <scope>NUCLEOTIDE SEQUENCE [LARGE SCALE GENOMIC DNA]</scope>
    <source>
        <strain evidence="2 3">F1</strain>
    </source>
</reference>
<keyword evidence="1" id="KW-0732">Signal</keyword>